<feature type="domain" description="Peptidase S9 prolyl oligopeptidase catalytic" evidence="7">
    <location>
        <begin position="614"/>
        <end position="836"/>
    </location>
</feature>
<comment type="function">
    <text evidence="5">Serine peptidase whose precise substrate specificity remains unclear. Does not cleave peptides after a arginine or lysine residue. Regulates trans-Golgi network morphology and sorting by regulating the membrane binding of the AP-1 complex. May play a role in the regulation of synaptic vesicle exocytosis.</text>
</comment>
<sequence>MFLQIVKCIRPSLQFFACSGSCSSSFRQSLGFTSSSFVRLASSMASSLSLAGSTPGAVEPPVCEKRPHELSYHGDVRVDPYYWLRERENPEVKEFLEKENKYAESIVSPALKQKLFEEMRQRWKETDSSLPVKDRAYWYFSRLIKGLNYPQYCRKPHAGNHNFVTRYVDLISENVDADIPKDEDELVMLDLNKMAQEEKLDFIDLGEYQISPDETCVACTLDLSNGREVYTVVVKELSSGKEIRRINKFPIASEVAWGNDRVLFYFALDDALRPHKLVRHELDKSIEEADTVLYEELDELFWLGSLHRCADDEFVLFESGGKTSTEWYFLSTRTPLVPFTSFCPRAPKVEYSIEHHPHLIGSGKGAWIVYHNGDGCTNFKVDMVADGKNTAEKTNWHSLVRYDPLTHVERVSPYETFLLFSVRQNGFPSVLLTSIADVQRHFERPNGGDLTAPAGLDPATQLMNVRTLVNTDDAELQEIHCISASVNPDFDSKSFRLNVSNLVIPRRTFELDSESRVLTLLKTEPVMGGYDSSKYGVARLWATATASTCDPRDPTLSLSALQASGSSGSGTTTSNDEIRIPITLCYRKDLLKRGENPCLLYAYGSYGLSVDPTFNSSRLSLLDRGFVWALGSIRGGGEMGRIWRNSGRMEHKMNTFTDYVACAEHLIREKWSHPHKLAARGGSAGGMLMGAAAVNMRPDLFRTVLALVPFVDCVTTLLDPEIPLTVVEWDEWGNPLHNKQFYDVIKAYSPMDNLPPPTTILPNIFIESGFSDPRVAYWEPAAWCARLRAQWDASAIHGRQLIHKCNLSAGHAGAAGRYSHLEEIAFEYAFLLQTMDINE</sequence>
<dbReference type="Pfam" id="PF00326">
    <property type="entry name" value="Peptidase_S9"/>
    <property type="match status" value="1"/>
</dbReference>
<dbReference type="Gene3D" id="3.40.50.1820">
    <property type="entry name" value="alpha/beta hydrolase"/>
    <property type="match status" value="1"/>
</dbReference>
<dbReference type="SUPFAM" id="SSF50993">
    <property type="entry name" value="Peptidase/esterase 'gauge' domain"/>
    <property type="match status" value="1"/>
</dbReference>
<name>A0A8K0AIE3_ANDGO</name>
<evidence type="ECO:0000256" key="6">
    <source>
        <dbReference type="RuleBase" id="RU368024"/>
    </source>
</evidence>
<evidence type="ECO:0000313" key="9">
    <source>
        <dbReference type="EMBL" id="KAF0852966.1"/>
    </source>
</evidence>
<keyword evidence="4 6" id="KW-0720">Serine protease</keyword>
<evidence type="ECO:0000256" key="2">
    <source>
        <dbReference type="ARBA" id="ARBA00022670"/>
    </source>
</evidence>
<evidence type="ECO:0000313" key="10">
    <source>
        <dbReference type="Proteomes" id="UP000799049"/>
    </source>
</evidence>
<dbReference type="InterPro" id="IPR001375">
    <property type="entry name" value="Peptidase_S9_cat"/>
</dbReference>
<organism evidence="9 10">
    <name type="scientific">Andalucia godoyi</name>
    <name type="common">Flagellate</name>
    <dbReference type="NCBI Taxonomy" id="505711"/>
    <lineage>
        <taxon>Eukaryota</taxon>
        <taxon>Discoba</taxon>
        <taxon>Jakobida</taxon>
        <taxon>Andalucina</taxon>
        <taxon>Andaluciidae</taxon>
        <taxon>Andalucia</taxon>
    </lineage>
</organism>
<dbReference type="EC" id="3.4.21.-" evidence="6"/>
<dbReference type="InterPro" id="IPR051543">
    <property type="entry name" value="Serine_Peptidase_S9A"/>
</dbReference>
<evidence type="ECO:0000256" key="1">
    <source>
        <dbReference type="ARBA" id="ARBA00005228"/>
    </source>
</evidence>
<dbReference type="InterPro" id="IPR029058">
    <property type="entry name" value="AB_hydrolase_fold"/>
</dbReference>
<dbReference type="PANTHER" id="PTHR11757">
    <property type="entry name" value="PROTEASE FAMILY S9A OLIGOPEPTIDASE"/>
    <property type="match status" value="1"/>
</dbReference>
<evidence type="ECO:0000259" key="7">
    <source>
        <dbReference type="Pfam" id="PF00326"/>
    </source>
</evidence>
<dbReference type="SUPFAM" id="SSF53474">
    <property type="entry name" value="alpha/beta-Hydrolases"/>
    <property type="match status" value="1"/>
</dbReference>
<dbReference type="GO" id="GO:0004252">
    <property type="term" value="F:serine-type endopeptidase activity"/>
    <property type="evidence" value="ECO:0007669"/>
    <property type="project" value="UniProtKB-UniRule"/>
</dbReference>
<evidence type="ECO:0000256" key="4">
    <source>
        <dbReference type="ARBA" id="ARBA00022825"/>
    </source>
</evidence>
<evidence type="ECO:0000256" key="5">
    <source>
        <dbReference type="ARBA" id="ARBA00045448"/>
    </source>
</evidence>
<gene>
    <name evidence="9" type="ORF">ANDGO_00161</name>
</gene>
<dbReference type="PRINTS" id="PR00862">
    <property type="entry name" value="PROLIGOPTASE"/>
</dbReference>
<feature type="domain" description="Peptidase S9A N-terminal" evidence="8">
    <location>
        <begin position="61"/>
        <end position="522"/>
    </location>
</feature>
<dbReference type="Gene3D" id="2.130.10.120">
    <property type="entry name" value="Prolyl oligopeptidase, N-terminal domain"/>
    <property type="match status" value="1"/>
</dbReference>
<reference evidence="9" key="1">
    <citation type="submission" date="2019-09" db="EMBL/GenBank/DDBJ databases">
        <title>The Mitochondrial Proteome of the Jakobid, Andalucia godoyi, a Protist With the Most Gene-Rich and Bacteria-Like Mitochondrial Genome.</title>
        <authorList>
            <person name="Gray M.W."/>
            <person name="Burger G."/>
            <person name="Derelle R."/>
            <person name="Klimes V."/>
            <person name="Leger M."/>
            <person name="Sarrasin M."/>
            <person name="Vlcek C."/>
            <person name="Roger A.J."/>
            <person name="Elias M."/>
            <person name="Lang B.F."/>
        </authorList>
    </citation>
    <scope>NUCLEOTIDE SEQUENCE</scope>
    <source>
        <strain evidence="9">And28</strain>
    </source>
</reference>
<dbReference type="AlphaFoldDB" id="A0A8K0AIE3"/>
<dbReference type="Proteomes" id="UP000799049">
    <property type="component" value="Unassembled WGS sequence"/>
</dbReference>
<keyword evidence="3 6" id="KW-0378">Hydrolase</keyword>
<dbReference type="OrthoDB" id="248387at2759"/>
<dbReference type="PANTHER" id="PTHR11757:SF19">
    <property type="entry name" value="PROLYL ENDOPEPTIDASE-LIKE"/>
    <property type="match status" value="1"/>
</dbReference>
<evidence type="ECO:0000259" key="8">
    <source>
        <dbReference type="Pfam" id="PF02897"/>
    </source>
</evidence>
<accession>A0A8K0AIE3</accession>
<dbReference type="EMBL" id="VRVR01000007">
    <property type="protein sequence ID" value="KAF0852966.1"/>
    <property type="molecule type" value="Genomic_DNA"/>
</dbReference>
<protein>
    <recommendedName>
        <fullName evidence="6">Prolyl endopeptidase</fullName>
        <ecNumber evidence="6">3.4.21.-</ecNumber>
    </recommendedName>
</protein>
<dbReference type="GO" id="GO:0006508">
    <property type="term" value="P:proteolysis"/>
    <property type="evidence" value="ECO:0007669"/>
    <property type="project" value="UniProtKB-KW"/>
</dbReference>
<comment type="caution">
    <text evidence="9">The sequence shown here is derived from an EMBL/GenBank/DDBJ whole genome shotgun (WGS) entry which is preliminary data.</text>
</comment>
<dbReference type="Pfam" id="PF02897">
    <property type="entry name" value="Peptidase_S9_N"/>
    <property type="match status" value="1"/>
</dbReference>
<evidence type="ECO:0000256" key="3">
    <source>
        <dbReference type="ARBA" id="ARBA00022801"/>
    </source>
</evidence>
<dbReference type="InterPro" id="IPR002470">
    <property type="entry name" value="Peptidase_S9A"/>
</dbReference>
<keyword evidence="10" id="KW-1185">Reference proteome</keyword>
<dbReference type="InterPro" id="IPR023302">
    <property type="entry name" value="Pept_S9A_N"/>
</dbReference>
<comment type="similarity">
    <text evidence="1 6">Belongs to the peptidase S9A family.</text>
</comment>
<proteinExistence type="inferred from homology"/>
<keyword evidence="2 6" id="KW-0645">Protease</keyword>